<dbReference type="CDD" id="cd19941">
    <property type="entry name" value="TIL"/>
    <property type="match status" value="4"/>
</dbReference>
<dbReference type="GO" id="GO:0030414">
    <property type="term" value="F:peptidase inhibitor activity"/>
    <property type="evidence" value="ECO:0007669"/>
    <property type="project" value="UniProtKB-KW"/>
</dbReference>
<evidence type="ECO:0000256" key="2">
    <source>
        <dbReference type="ARBA" id="ARBA00023157"/>
    </source>
</evidence>
<organism evidence="6">
    <name type="scientific">Tineola bisselliella</name>
    <name type="common">Webbing clothes moth</name>
    <name type="synonym">Tinea bisselliella</name>
    <dbReference type="NCBI Taxonomy" id="93883"/>
    <lineage>
        <taxon>Eukaryota</taxon>
        <taxon>Metazoa</taxon>
        <taxon>Ecdysozoa</taxon>
        <taxon>Arthropoda</taxon>
        <taxon>Hexapoda</taxon>
        <taxon>Insecta</taxon>
        <taxon>Pterygota</taxon>
        <taxon>Neoptera</taxon>
        <taxon>Endopterygota</taxon>
        <taxon>Lepidoptera</taxon>
        <taxon>Glossata</taxon>
        <taxon>Ditrysia</taxon>
        <taxon>Tineoidea</taxon>
        <taxon>Tineidae</taxon>
        <taxon>Tineinae</taxon>
        <taxon>Tineola</taxon>
    </lineage>
</organism>
<feature type="region of interest" description="Disordered" evidence="3">
    <location>
        <begin position="372"/>
        <end position="438"/>
    </location>
</feature>
<reference evidence="6" key="1">
    <citation type="journal article" name="Insect Biochem. Mol. Biol.">
        <title>Silk of the common clothes moth, Tineola bisselliella, a cosmopolitan pest belonging to the basal ditrysian moth line.</title>
        <authorList>
            <person name="Rouhova L."/>
            <person name="Kludkiewicz B."/>
            <person name="Sehadova H."/>
            <person name="Sery M."/>
            <person name="Kucerova L."/>
            <person name="Konik P."/>
            <person name="Zurovec M."/>
        </authorList>
    </citation>
    <scope>NUCLEOTIDE SEQUENCE</scope>
    <source>
        <tissue evidence="6">Silk glands</tissue>
    </source>
</reference>
<evidence type="ECO:0000256" key="1">
    <source>
        <dbReference type="ARBA" id="ARBA00022690"/>
    </source>
</evidence>
<feature type="domain" description="TIL" evidence="5">
    <location>
        <begin position="78"/>
        <end position="137"/>
    </location>
</feature>
<proteinExistence type="evidence at transcript level"/>
<evidence type="ECO:0000313" key="6">
    <source>
        <dbReference type="EMBL" id="QRN45238.1"/>
    </source>
</evidence>
<feature type="domain" description="TIL" evidence="5">
    <location>
        <begin position="237"/>
        <end position="282"/>
    </location>
</feature>
<keyword evidence="2" id="KW-1015">Disulfide bond</keyword>
<evidence type="ECO:0000256" key="4">
    <source>
        <dbReference type="SAM" id="SignalP"/>
    </source>
</evidence>
<dbReference type="EMBL" id="MW244704">
    <property type="protein sequence ID" value="QRN45238.1"/>
    <property type="molecule type" value="mRNA"/>
</dbReference>
<dbReference type="Gene3D" id="2.10.25.10">
    <property type="entry name" value="Laminin"/>
    <property type="match status" value="3"/>
</dbReference>
<protein>
    <submittedName>
        <fullName evidence="6">Zonadhesin 3-like</fullName>
    </submittedName>
</protein>
<dbReference type="AlphaFoldDB" id="A0A891XHJ7"/>
<feature type="signal peptide" evidence="4">
    <location>
        <begin position="1"/>
        <end position="18"/>
    </location>
</feature>
<name>A0A891XHJ7_TINBI</name>
<feature type="compositionally biased region" description="Pro residues" evidence="3">
    <location>
        <begin position="421"/>
        <end position="431"/>
    </location>
</feature>
<dbReference type="InterPro" id="IPR036084">
    <property type="entry name" value="Ser_inhib-like_sf"/>
</dbReference>
<dbReference type="PANTHER" id="PTHR23259">
    <property type="entry name" value="RIDDLE"/>
    <property type="match status" value="1"/>
</dbReference>
<feature type="chain" id="PRO_5032701528" evidence="4">
    <location>
        <begin position="19"/>
        <end position="438"/>
    </location>
</feature>
<evidence type="ECO:0000256" key="3">
    <source>
        <dbReference type="SAM" id="MobiDB-lite"/>
    </source>
</evidence>
<dbReference type="InterPro" id="IPR002919">
    <property type="entry name" value="TIL_dom"/>
</dbReference>
<keyword evidence="4" id="KW-0732">Signal</keyword>
<dbReference type="Pfam" id="PF01826">
    <property type="entry name" value="TIL"/>
    <property type="match status" value="2"/>
</dbReference>
<accession>A0A891XHJ7</accession>
<feature type="compositionally biased region" description="Low complexity" evidence="3">
    <location>
        <begin position="387"/>
        <end position="403"/>
    </location>
</feature>
<keyword evidence="1" id="KW-0646">Protease inhibitor</keyword>
<sequence>MNILAVFIFVVTLDWAHGTSSHRCSNKDEVYSNCKELTCETRHQKRNCSSQNYNCVCKSGYVRDGARHCIPKDDCSFCPRDEKYVNCTDGYCRVKTCDQLGYPLECPEVKGECKGGCVCIDGYVRNCAGICIPQSQCPSCGGDENAIAGCGTHCGNSCSDYKLRPVILCPAILCTANPNICLCRDGYVYDESTKKCILPENCPGQECGENEYYDNCKKCCICNDGYKRKNKVCVKKCGKNEHFTNCVNKCPKLPKGAVCRIKCLPGCACDDGYERVNEKCVRKCPKSEHSCKPRNKNCLKDCTCNKGYSRRHGVCTKIKCGKHEHYSPCINPCPNGAQCAAGCIEGCLCNKGYVRKGDVCIKECVAKVEKSNHESSSTSESSEEENSTSSSSNRESENNSKTTITHRHEDSAPGTPSRSSPGPPSGPPPKSDPGKQTH</sequence>
<dbReference type="InterPro" id="IPR051368">
    <property type="entry name" value="SerProtInhib-TIL_Domain"/>
</dbReference>
<dbReference type="SUPFAM" id="SSF57567">
    <property type="entry name" value="Serine protease inhibitors"/>
    <property type="match status" value="3"/>
</dbReference>
<gene>
    <name evidence="6" type="primary">Zon3</name>
</gene>
<evidence type="ECO:0000259" key="5">
    <source>
        <dbReference type="Pfam" id="PF01826"/>
    </source>
</evidence>
<dbReference type="PANTHER" id="PTHR23259:SF70">
    <property type="entry name" value="ACCESSORY GLAND PROTEIN ACP62F-RELATED"/>
    <property type="match status" value="1"/>
</dbReference>